<dbReference type="InterPro" id="IPR013785">
    <property type="entry name" value="Aldolase_TIM"/>
</dbReference>
<sequence length="358" mass="41949">MYSDHIMFRLMKNDIDPITQALDILRKQKYHLIGNHSAVKKCYWVHKAITEGMFCYKAKFYGIESHRCIQFSPSVLWCWNYCLHCWRYRSSDSGENIWHVFPSHVDDPRFLVDMAIKEHRRTVSGYKRYPNVDKRIYEEALNPKHVAISLTGEPTLYPRIDDLIEEFHKKGMTTFLVTRGVRPEILANLRVEPTQLYVSLEAFDEESYRYFNNPISPQLWRKTLETLEILPSFTSPTVIRITLIRSFNMHNKAIDAWSKIIERSQPTFIEVKAYMHIGASITRLSRDDMPNHYEVKRVAEELSKRIGYNIVSESIPSRVVLLSKLDRPIIRYGNPPISWSDIDKGDENSGEYGELSPP</sequence>
<dbReference type="CDD" id="cd01335">
    <property type="entry name" value="Radical_SAM"/>
    <property type="match status" value="1"/>
</dbReference>
<feature type="binding site" evidence="9">
    <location>
        <position position="85"/>
    </location>
    <ligand>
        <name>[4Fe-4S] cluster</name>
        <dbReference type="ChEBI" id="CHEBI:49883"/>
        <label>2</label>
        <note>4Fe-4S-S-AdoMet</note>
    </ligand>
</feature>
<accession>E0SP26</accession>
<dbReference type="NCBIfam" id="TIGR03972">
    <property type="entry name" value="rSAM_TYW1"/>
    <property type="match status" value="1"/>
</dbReference>
<evidence type="ECO:0000313" key="12">
    <source>
        <dbReference type="Proteomes" id="UP000001304"/>
    </source>
</evidence>
<keyword evidence="7 9" id="KW-0456">Lyase</keyword>
<keyword evidence="4 9" id="KW-0479">Metal-binding</keyword>
<feature type="domain" description="Radical SAM core" evidence="10">
    <location>
        <begin position="61"/>
        <end position="309"/>
    </location>
</feature>
<feature type="binding site" evidence="9">
    <location>
        <position position="78"/>
    </location>
    <ligand>
        <name>[4Fe-4S] cluster</name>
        <dbReference type="ChEBI" id="CHEBI:49883"/>
        <label>2</label>
        <note>4Fe-4S-S-AdoMet</note>
    </ligand>
</feature>
<dbReference type="STRING" id="583356.Igag_1166"/>
<dbReference type="PANTHER" id="PTHR13930:SF0">
    <property type="entry name" value="S-ADENOSYL-L-METHIONINE-DEPENDENT TRNA 4-DEMETHYLWYOSINE SYNTHASE TYW1-RELATED"/>
    <property type="match status" value="1"/>
</dbReference>
<dbReference type="SFLD" id="SFLDG01071">
    <property type="entry name" value="tRNA_wybutosine-synthesizing"/>
    <property type="match status" value="1"/>
</dbReference>
<dbReference type="SFLD" id="SFLDF00284">
    <property type="entry name" value="tRNA_wybutosine-synthesizing"/>
    <property type="match status" value="1"/>
</dbReference>
<evidence type="ECO:0000256" key="7">
    <source>
        <dbReference type="ARBA" id="ARBA00023239"/>
    </source>
</evidence>
<dbReference type="Proteomes" id="UP000001304">
    <property type="component" value="Chromosome"/>
</dbReference>
<proteinExistence type="inferred from homology"/>
<dbReference type="InterPro" id="IPR034556">
    <property type="entry name" value="tRNA_wybutosine-synthase"/>
</dbReference>
<name>E0SP26_IGNAA</name>
<keyword evidence="12" id="KW-1185">Reference proteome</keyword>
<keyword evidence="6 9" id="KW-0411">Iron-sulfur</keyword>
<comment type="cofactor">
    <cofactor evidence="9">
        <name>[4Fe-4S] cluster</name>
        <dbReference type="ChEBI" id="CHEBI:49883"/>
    </cofactor>
    <text evidence="9">Binds 2 [4Fe-4S] clusters. Binds 1 [4Fe-4S] cluster coordinated with 3 cysteines and an exchangeable S-adenosyl-L-methionine.</text>
</comment>
<dbReference type="GO" id="GO:0008033">
    <property type="term" value="P:tRNA processing"/>
    <property type="evidence" value="ECO:0007669"/>
    <property type="project" value="UniProtKB-UniRule"/>
</dbReference>
<dbReference type="KEGG" id="iag:Igag_1166"/>
<dbReference type="SFLD" id="SFLDS00029">
    <property type="entry name" value="Radical_SAM"/>
    <property type="match status" value="1"/>
</dbReference>
<evidence type="ECO:0000256" key="9">
    <source>
        <dbReference type="HAMAP-Rule" id="MF_01921"/>
    </source>
</evidence>
<organism evidence="11 12">
    <name type="scientific">Ignisphaera aggregans (strain DSM 17230 / JCM 13409 / AQ1.S1)</name>
    <dbReference type="NCBI Taxonomy" id="583356"/>
    <lineage>
        <taxon>Archaea</taxon>
        <taxon>Thermoproteota</taxon>
        <taxon>Thermoprotei</taxon>
        <taxon>Desulfurococcales</taxon>
        <taxon>Desulfurococcaceae</taxon>
        <taxon>Ignisphaera</taxon>
    </lineage>
</organism>
<protein>
    <recommendedName>
        <fullName evidence="9">S-adenosyl-L-methionine-dependent tRNA 4-demethylwyosine synthase</fullName>
        <ecNumber evidence="9">4.1.3.44</ecNumber>
    </recommendedName>
    <alternativeName>
        <fullName evidence="9">tRNA wyosine derivatives biosynthesis protein Taw1</fullName>
    </alternativeName>
</protein>
<feature type="binding site" evidence="9">
    <location>
        <position position="42"/>
    </location>
    <ligand>
        <name>[4Fe-4S] cluster</name>
        <dbReference type="ChEBI" id="CHEBI:49883"/>
        <label>1</label>
    </ligand>
</feature>
<comment type="similarity">
    <text evidence="9">Belongs to the TYW1 family.</text>
</comment>
<evidence type="ECO:0000259" key="10">
    <source>
        <dbReference type="PROSITE" id="PS51918"/>
    </source>
</evidence>
<feature type="binding site" evidence="9">
    <location>
        <position position="55"/>
    </location>
    <ligand>
        <name>[4Fe-4S] cluster</name>
        <dbReference type="ChEBI" id="CHEBI:49883"/>
        <label>1</label>
    </ligand>
</feature>
<evidence type="ECO:0000313" key="11">
    <source>
        <dbReference type="EMBL" id="ADM27972.1"/>
    </source>
</evidence>
<evidence type="ECO:0000256" key="2">
    <source>
        <dbReference type="ARBA" id="ARBA00022691"/>
    </source>
</evidence>
<dbReference type="Pfam" id="PF08608">
    <property type="entry name" value="Wyosine_form"/>
    <property type="match status" value="1"/>
</dbReference>
<dbReference type="PROSITE" id="PS51918">
    <property type="entry name" value="RADICAL_SAM"/>
    <property type="match status" value="1"/>
</dbReference>
<dbReference type="Pfam" id="PF04055">
    <property type="entry name" value="Radical_SAM"/>
    <property type="match status" value="1"/>
</dbReference>
<evidence type="ECO:0000256" key="5">
    <source>
        <dbReference type="ARBA" id="ARBA00023004"/>
    </source>
</evidence>
<keyword evidence="1 9" id="KW-0004">4Fe-4S</keyword>
<comment type="subcellular location">
    <subcellularLocation>
        <location evidence="9">Cytoplasm</location>
    </subcellularLocation>
</comment>
<evidence type="ECO:0000256" key="3">
    <source>
        <dbReference type="ARBA" id="ARBA00022694"/>
    </source>
</evidence>
<evidence type="ECO:0000256" key="8">
    <source>
        <dbReference type="ARBA" id="ARBA00049466"/>
    </source>
</evidence>
<keyword evidence="5 9" id="KW-0408">Iron</keyword>
<feature type="binding site" evidence="9">
    <location>
        <position position="68"/>
    </location>
    <ligand>
        <name>[4Fe-4S] cluster</name>
        <dbReference type="ChEBI" id="CHEBI:49883"/>
        <label>1</label>
    </ligand>
</feature>
<dbReference type="GO" id="GO:0046872">
    <property type="term" value="F:metal ion binding"/>
    <property type="evidence" value="ECO:0007669"/>
    <property type="project" value="UniProtKB-KW"/>
</dbReference>
<dbReference type="PANTHER" id="PTHR13930">
    <property type="entry name" value="S-ADENOSYL-L-METHIONINE-DEPENDENT TRNA 4-DEMETHYLWYOSINE SYNTHASE"/>
    <property type="match status" value="1"/>
</dbReference>
<comment type="subunit">
    <text evidence="9">Monomer.</text>
</comment>
<dbReference type="GO" id="GO:0051539">
    <property type="term" value="F:4 iron, 4 sulfur cluster binding"/>
    <property type="evidence" value="ECO:0007669"/>
    <property type="project" value="UniProtKB-UniRule"/>
</dbReference>
<keyword evidence="2 9" id="KW-0949">S-adenosyl-L-methionine</keyword>
<gene>
    <name evidence="9" type="primary">taw1</name>
    <name evidence="11" type="ordered locus">Igag_1166</name>
</gene>
<evidence type="ECO:0000256" key="1">
    <source>
        <dbReference type="ARBA" id="ARBA00022485"/>
    </source>
</evidence>
<dbReference type="AlphaFoldDB" id="E0SP26"/>
<dbReference type="GO" id="GO:0102521">
    <property type="term" value="F:tRNA-4-demethylwyosine synthase activity"/>
    <property type="evidence" value="ECO:0007669"/>
    <property type="project" value="UniProtKB-EC"/>
</dbReference>
<dbReference type="HAMAP" id="MF_01921">
    <property type="entry name" value="TYW1_archaea"/>
    <property type="match status" value="1"/>
</dbReference>
<evidence type="ECO:0000256" key="4">
    <source>
        <dbReference type="ARBA" id="ARBA00022723"/>
    </source>
</evidence>
<comment type="catalytic activity">
    <reaction evidence="8 9">
        <text>N(1)-methylguanosine(37) in tRNA(Phe) + pyruvate + S-adenosyl-L-methionine = 4-demethylwyosine(37) in tRNA(Phe) + 5'-deoxyadenosine + L-methionine + CO2 + H2O</text>
        <dbReference type="Rhea" id="RHEA:36347"/>
        <dbReference type="Rhea" id="RHEA-COMP:10164"/>
        <dbReference type="Rhea" id="RHEA-COMP:10165"/>
        <dbReference type="ChEBI" id="CHEBI:15361"/>
        <dbReference type="ChEBI" id="CHEBI:15377"/>
        <dbReference type="ChEBI" id="CHEBI:16526"/>
        <dbReference type="ChEBI" id="CHEBI:17319"/>
        <dbReference type="ChEBI" id="CHEBI:57844"/>
        <dbReference type="ChEBI" id="CHEBI:59789"/>
        <dbReference type="ChEBI" id="CHEBI:64315"/>
        <dbReference type="ChEBI" id="CHEBI:73542"/>
        <dbReference type="EC" id="4.1.3.44"/>
    </reaction>
</comment>
<dbReference type="InterPro" id="IPR013917">
    <property type="entry name" value="tRNA_wybutosine-synth"/>
</dbReference>
<reference evidence="11 12" key="1">
    <citation type="journal article" date="2010" name="Stand. Genomic Sci.">
        <title>Complete genome sequence of Ignisphaera aggregans type strain (AQ1.S1).</title>
        <authorList>
            <person name="Goker M."/>
            <person name="Held B."/>
            <person name="Lapidus A."/>
            <person name="Nolan M."/>
            <person name="Spring S."/>
            <person name="Yasawong M."/>
            <person name="Lucas S."/>
            <person name="Glavina Del Rio T."/>
            <person name="Tice H."/>
            <person name="Cheng J.F."/>
            <person name="Goodwin L."/>
            <person name="Tapia R."/>
            <person name="Pitluck S."/>
            <person name="Liolios K."/>
            <person name="Ivanova N."/>
            <person name="Mavromatis K."/>
            <person name="Mikhailova N."/>
            <person name="Pati A."/>
            <person name="Chen A."/>
            <person name="Palaniappan K."/>
            <person name="Brambilla E."/>
            <person name="Land M."/>
            <person name="Hauser L."/>
            <person name="Chang Y.J."/>
            <person name="Jeffries C.D."/>
            <person name="Brettin T."/>
            <person name="Detter J.C."/>
            <person name="Han C."/>
            <person name="Rohde M."/>
            <person name="Sikorski J."/>
            <person name="Woyke T."/>
            <person name="Bristow J."/>
            <person name="Eisen J.A."/>
            <person name="Markowitz V."/>
            <person name="Hugenholtz P."/>
            <person name="Kyrpides N.C."/>
            <person name="Klenk H.P."/>
        </authorList>
    </citation>
    <scope>NUCLEOTIDE SEQUENCE [LARGE SCALE GENOMIC DNA]</scope>
    <source>
        <strain evidence="12">DSM 17230 / JCM 13409 / AQ1.S1</strain>
    </source>
</reference>
<keyword evidence="3 9" id="KW-0819">tRNA processing</keyword>
<dbReference type="HOGENOM" id="CLU_007952_3_0_2"/>
<dbReference type="Gene3D" id="3.20.20.70">
    <property type="entry name" value="Aldolase class I"/>
    <property type="match status" value="1"/>
</dbReference>
<comment type="function">
    <text evidence="9">Component of the wyosine derivatives biosynthesis pathway that catalyzes the condensation of N-methylguanine with 2 carbon atoms from pyruvate to form the tricyclic 4-demethylwyosine (imG-14) on guanosine-37 of tRNA(Phe).</text>
</comment>
<dbReference type="InterPro" id="IPR023993">
    <property type="entry name" value="TYW1_archaea"/>
</dbReference>
<dbReference type="EMBL" id="CP002098">
    <property type="protein sequence ID" value="ADM27972.1"/>
    <property type="molecule type" value="Genomic_DNA"/>
</dbReference>
<evidence type="ECO:0000256" key="6">
    <source>
        <dbReference type="ARBA" id="ARBA00023014"/>
    </source>
</evidence>
<dbReference type="InterPro" id="IPR007197">
    <property type="entry name" value="rSAM"/>
</dbReference>
<dbReference type="EC" id="4.1.3.44" evidence="9"/>
<feature type="binding site" evidence="9">
    <location>
        <position position="82"/>
    </location>
    <ligand>
        <name>[4Fe-4S] cluster</name>
        <dbReference type="ChEBI" id="CHEBI:49883"/>
        <label>2</label>
        <note>4Fe-4S-S-AdoMet</note>
    </ligand>
</feature>
<dbReference type="InterPro" id="IPR058240">
    <property type="entry name" value="rSAM_sf"/>
</dbReference>
<dbReference type="SUPFAM" id="SSF102114">
    <property type="entry name" value="Radical SAM enzymes"/>
    <property type="match status" value="1"/>
</dbReference>
<keyword evidence="9" id="KW-0963">Cytoplasm</keyword>
<dbReference type="GO" id="GO:0005737">
    <property type="term" value="C:cytoplasm"/>
    <property type="evidence" value="ECO:0007669"/>
    <property type="project" value="UniProtKB-SubCell"/>
</dbReference>